<reference evidence="1 2" key="1">
    <citation type="journal article" date="2023" name="bioRxiv">
        <title>High-quality genome assemblies of four members of thePodospora anserinaspecies complex.</title>
        <authorList>
            <person name="Ament-Velasquez S.L."/>
            <person name="Vogan A.A."/>
            <person name="Wallerman O."/>
            <person name="Hartmann F."/>
            <person name="Gautier V."/>
            <person name="Silar P."/>
            <person name="Giraud T."/>
            <person name="Johannesson H."/>
        </authorList>
    </citation>
    <scope>NUCLEOTIDE SEQUENCE [LARGE SCALE GENOMIC DNA]</scope>
    <source>
        <strain evidence="1 2">CBS 112042</strain>
    </source>
</reference>
<organism evidence="1 2">
    <name type="scientific">Podospora bellae-mahoneyi</name>
    <dbReference type="NCBI Taxonomy" id="2093777"/>
    <lineage>
        <taxon>Eukaryota</taxon>
        <taxon>Fungi</taxon>
        <taxon>Dikarya</taxon>
        <taxon>Ascomycota</taxon>
        <taxon>Pezizomycotina</taxon>
        <taxon>Sordariomycetes</taxon>
        <taxon>Sordariomycetidae</taxon>
        <taxon>Sordariales</taxon>
        <taxon>Podosporaceae</taxon>
        <taxon>Podospora</taxon>
    </lineage>
</organism>
<keyword evidence="2" id="KW-1185">Reference proteome</keyword>
<evidence type="ECO:0000313" key="2">
    <source>
        <dbReference type="Proteomes" id="UP001322138"/>
    </source>
</evidence>
<name>A0ABR0FN73_9PEZI</name>
<dbReference type="EMBL" id="JAFFGZ010000004">
    <property type="protein sequence ID" value="KAK4645319.1"/>
    <property type="molecule type" value="Genomic_DNA"/>
</dbReference>
<proteinExistence type="predicted"/>
<protein>
    <submittedName>
        <fullName evidence="1">Uncharacterized protein</fullName>
    </submittedName>
</protein>
<dbReference type="GeneID" id="87895261"/>
<dbReference type="Proteomes" id="UP001322138">
    <property type="component" value="Unassembled WGS sequence"/>
</dbReference>
<sequence>MEGGSPLKVSLVGQTSQSGDFSMFQMGVPYAWVWFPALGGGGLVVEDGDQQLLAQPVSNVPKTASQRSSCRLRIRAD</sequence>
<dbReference type="RefSeq" id="XP_062734295.1">
    <property type="nucleotide sequence ID" value="XM_062875779.1"/>
</dbReference>
<evidence type="ECO:0000313" key="1">
    <source>
        <dbReference type="EMBL" id="KAK4645319.1"/>
    </source>
</evidence>
<gene>
    <name evidence="1" type="ORF">QC761_200502</name>
</gene>
<comment type="caution">
    <text evidence="1">The sequence shown here is derived from an EMBL/GenBank/DDBJ whole genome shotgun (WGS) entry which is preliminary data.</text>
</comment>
<accession>A0ABR0FN73</accession>